<gene>
    <name evidence="3" type="ORF">GBK04_06495</name>
</gene>
<protein>
    <submittedName>
        <fullName evidence="3">N-acylglucosamine 2-epimerase</fullName>
    </submittedName>
</protein>
<reference evidence="3 4" key="1">
    <citation type="submission" date="2019-10" db="EMBL/GenBank/DDBJ databases">
        <title>Draft Genome Sequence of Cytophagaceae sp. SJW1-29.</title>
        <authorList>
            <person name="Choi A."/>
        </authorList>
    </citation>
    <scope>NUCLEOTIDE SEQUENCE [LARGE SCALE GENOMIC DNA]</scope>
    <source>
        <strain evidence="3 4">SJW1-29</strain>
    </source>
</reference>
<sequence>MKKLQTYRDEAYHHLTQELLPFWETRCVDRENGGFITHFDKDGNDSGEDEKSLIAQSRTVFTFSSAHRAGYGDGRFADIARHGVDFMLNTMWDPEHGGFYWLMNRKGEVTIDEKIVYGHSFAIYSLSEYTLATGDPRGLEYAEKVFDLLQKYAVDTYYGGYFEMFHRDWTLKGPGSAGGDRKTLDAHMHLMEAFTTLYEASGREIHRRKLLEMIELLIHRVTHPEYGTGIPQFWADWRVAPQIKFDIIWGWDRFSEDGQKSAAEDNTSYGHNVEFAWLLMHALDVLGIPYSQYENQLLQSFRHAIAHGIDWEYGGVYVEGSHAGEVYDREKEFWQQAEVLIGMLDAYRVYGDEKYLEAYDATHRFVFDKMIAHEVGEWKPLLTRQGEPIWTHMSHSWKVNYHSVRAMVQSIVRLDKLLAQ</sequence>
<dbReference type="SUPFAM" id="SSF48208">
    <property type="entry name" value="Six-hairpin glycosidases"/>
    <property type="match status" value="1"/>
</dbReference>
<proteinExistence type="inferred from homology"/>
<dbReference type="Pfam" id="PF07221">
    <property type="entry name" value="GlcNAc_2-epim"/>
    <property type="match status" value="1"/>
</dbReference>
<dbReference type="PANTHER" id="PTHR15108">
    <property type="entry name" value="N-ACYLGLUCOSAMINE-2-EPIMERASE"/>
    <property type="match status" value="1"/>
</dbReference>
<organism evidence="3 4">
    <name type="scientific">Salmonirosea aquatica</name>
    <dbReference type="NCBI Taxonomy" id="2654236"/>
    <lineage>
        <taxon>Bacteria</taxon>
        <taxon>Pseudomonadati</taxon>
        <taxon>Bacteroidota</taxon>
        <taxon>Cytophagia</taxon>
        <taxon>Cytophagales</taxon>
        <taxon>Spirosomataceae</taxon>
        <taxon>Salmonirosea</taxon>
    </lineage>
</organism>
<dbReference type="AlphaFoldDB" id="A0A7C9BAZ0"/>
<evidence type="ECO:0000256" key="1">
    <source>
        <dbReference type="ARBA" id="ARBA00008558"/>
    </source>
</evidence>
<dbReference type="EMBL" id="WHLY01000002">
    <property type="protein sequence ID" value="MPR33016.1"/>
    <property type="molecule type" value="Genomic_DNA"/>
</dbReference>
<dbReference type="Proteomes" id="UP000479293">
    <property type="component" value="Unassembled WGS sequence"/>
</dbReference>
<dbReference type="GO" id="GO:0005975">
    <property type="term" value="P:carbohydrate metabolic process"/>
    <property type="evidence" value="ECO:0007669"/>
    <property type="project" value="InterPro"/>
</dbReference>
<dbReference type="InterPro" id="IPR008928">
    <property type="entry name" value="6-hairpin_glycosidase_sf"/>
</dbReference>
<dbReference type="InterPro" id="IPR010819">
    <property type="entry name" value="AGE/CE"/>
</dbReference>
<keyword evidence="4" id="KW-1185">Reference proteome</keyword>
<dbReference type="GO" id="GO:0016853">
    <property type="term" value="F:isomerase activity"/>
    <property type="evidence" value="ECO:0007669"/>
    <property type="project" value="UniProtKB-KW"/>
</dbReference>
<evidence type="ECO:0000256" key="2">
    <source>
        <dbReference type="ARBA" id="ARBA00023235"/>
    </source>
</evidence>
<comment type="caution">
    <text evidence="3">The sequence shown here is derived from an EMBL/GenBank/DDBJ whole genome shotgun (WGS) entry which is preliminary data.</text>
</comment>
<comment type="similarity">
    <text evidence="1">Belongs to the N-acylglucosamine 2-epimerase family.</text>
</comment>
<dbReference type="Gene3D" id="1.50.10.10">
    <property type="match status" value="1"/>
</dbReference>
<evidence type="ECO:0000313" key="3">
    <source>
        <dbReference type="EMBL" id="MPR33016.1"/>
    </source>
</evidence>
<name>A0A7C9BAZ0_9BACT</name>
<evidence type="ECO:0000313" key="4">
    <source>
        <dbReference type="Proteomes" id="UP000479293"/>
    </source>
</evidence>
<accession>A0A7C9BAZ0</accession>
<dbReference type="InterPro" id="IPR012341">
    <property type="entry name" value="6hp_glycosidase-like_sf"/>
</dbReference>
<keyword evidence="2" id="KW-0413">Isomerase</keyword>
<dbReference type="RefSeq" id="WP_152757937.1">
    <property type="nucleotide sequence ID" value="NZ_WHLY01000002.1"/>
</dbReference>